<dbReference type="InterPro" id="IPR001915">
    <property type="entry name" value="Peptidase_M48"/>
</dbReference>
<evidence type="ECO:0000259" key="13">
    <source>
        <dbReference type="Pfam" id="PF01435"/>
    </source>
</evidence>
<keyword evidence="5 12" id="KW-0812">Transmembrane</keyword>
<keyword evidence="8" id="KW-0862">Zinc</keyword>
<keyword evidence="7" id="KW-0378">Hydrolase</keyword>
<feature type="transmembrane region" description="Helical" evidence="12">
    <location>
        <begin position="92"/>
        <end position="117"/>
    </location>
</feature>
<feature type="transmembrane region" description="Helical" evidence="12">
    <location>
        <begin position="854"/>
        <end position="875"/>
    </location>
</feature>
<feature type="transmembrane region" description="Helical" evidence="12">
    <location>
        <begin position="566"/>
        <end position="588"/>
    </location>
</feature>
<evidence type="ECO:0000313" key="14">
    <source>
        <dbReference type="EMBL" id="MBR0655778.1"/>
    </source>
</evidence>
<sequence length="885" mass="94011">MLLPLAIALLGFWEKQRGADDLMAVEATATQLTKTVASLEARPRPSDGRVDFGMRFQQGGQNYVGPLALERARGAQADANSTVTLFHWRQKLAPVVMVGAALASTLSLVILLGAVLLARLGRGSRDALVQGFEFTRRVLPSLLGAQVLLVALASVAAMGFEGMAILANDNLSSGGVKVAALIVGGIVLCLWTAGAAVLGLRHAAGAFTPDPLPIEGRVVPREAAPGLWRMVDDLAAKLGALRPDNVVVGVTGGFFVSSGAKVLQPGNAALTGRTLYLPLSLLPLLREDEVAAIIGHELAHFSGGDTEYSQRFLPIYMGVERSLDAVFRAGMGGDGRPSLLTRPALRLGSFVINQFHHAVRHWSRRREFEADAAGASATSAEAQIRALLRTGGCQPRIDELLGAAFREPSQAPPDLVAATLAHAAARGPDDPETYLEDIQPHPTDTHPPTRQRIAALGWQIDAALLSDMRIVPGPEKAGERLRGLFNDPSGLCREASADFLAAAREAAREHFQALEQAAHGIPAGPVTVSENTRLGGMVLIAFGAVLGLTVAGLAVTGVPGHSTQELSIVLGAASILALVFLIPGILAWRRGERPFVTFTPDALQVVGLDRPIPWRQVADVDFVFGKAGVATRLLLSHRAELPARHRGARRRVKIDAGRRIITFGGTPPKTMKAEGFMELIAAYRRAEFARRLLAEQASDDTVIPPSGTAPAPAIAEQMREAPPPSPPPTLPPLGSGKQEALWSLLGTLIFGAMLTTLGIFMVPDLVTDWQVRGSASPATQGRVSAASCSTRLVITTCDISIEPTRGARAATREMNLLFASAGLGHFSVRLLADPARPEWATTDFGLDRLWNRTITALVIGSILLVMTLAPIVVVWRRFRLGEGNG</sequence>
<keyword evidence="15" id="KW-1185">Reference proteome</keyword>
<dbReference type="Gene3D" id="3.30.2010.10">
    <property type="entry name" value="Metalloproteases ('zincins'), catalytic domain"/>
    <property type="match status" value="1"/>
</dbReference>
<dbReference type="GO" id="GO:0004222">
    <property type="term" value="F:metalloendopeptidase activity"/>
    <property type="evidence" value="ECO:0007669"/>
    <property type="project" value="InterPro"/>
</dbReference>
<feature type="domain" description="Peptidase M48" evidence="13">
    <location>
        <begin position="271"/>
        <end position="456"/>
    </location>
</feature>
<dbReference type="GO" id="GO:0006508">
    <property type="term" value="P:proteolysis"/>
    <property type="evidence" value="ECO:0007669"/>
    <property type="project" value="UniProtKB-KW"/>
</dbReference>
<dbReference type="GO" id="GO:0046872">
    <property type="term" value="F:metal ion binding"/>
    <property type="evidence" value="ECO:0007669"/>
    <property type="project" value="UniProtKB-KW"/>
</dbReference>
<evidence type="ECO:0000256" key="3">
    <source>
        <dbReference type="ARBA" id="ARBA00022475"/>
    </source>
</evidence>
<dbReference type="EMBL" id="JAAEDH010000012">
    <property type="protein sequence ID" value="MBR0655778.1"/>
    <property type="molecule type" value="Genomic_DNA"/>
</dbReference>
<evidence type="ECO:0000256" key="4">
    <source>
        <dbReference type="ARBA" id="ARBA00022670"/>
    </source>
</evidence>
<comment type="subcellular location">
    <subcellularLocation>
        <location evidence="2">Cell membrane</location>
        <topology evidence="2">Multi-pass membrane protein</topology>
    </subcellularLocation>
</comment>
<evidence type="ECO:0000256" key="8">
    <source>
        <dbReference type="ARBA" id="ARBA00022833"/>
    </source>
</evidence>
<gene>
    <name evidence="14" type="ORF">GXW79_11905</name>
</gene>
<name>A0AAF1JZH3_9PROT</name>
<evidence type="ECO:0000256" key="12">
    <source>
        <dbReference type="SAM" id="Phobius"/>
    </source>
</evidence>
<dbReference type="AlphaFoldDB" id="A0AAF1JZH3"/>
<comment type="caution">
    <text evidence="14">The sequence shown here is derived from an EMBL/GenBank/DDBJ whole genome shotgun (WGS) entry which is preliminary data.</text>
</comment>
<keyword evidence="4" id="KW-0645">Protease</keyword>
<dbReference type="PANTHER" id="PTHR43221">
    <property type="entry name" value="PROTEASE HTPX"/>
    <property type="match status" value="1"/>
</dbReference>
<keyword evidence="6" id="KW-0479">Metal-binding</keyword>
<dbReference type="GO" id="GO:0005886">
    <property type="term" value="C:plasma membrane"/>
    <property type="evidence" value="ECO:0007669"/>
    <property type="project" value="UniProtKB-SubCell"/>
</dbReference>
<evidence type="ECO:0000256" key="11">
    <source>
        <dbReference type="ARBA" id="ARBA00023136"/>
    </source>
</evidence>
<evidence type="ECO:0000313" key="15">
    <source>
        <dbReference type="Proteomes" id="UP001196068"/>
    </source>
</evidence>
<keyword evidence="10 14" id="KW-0482">Metalloprotease</keyword>
<feature type="transmembrane region" description="Helical" evidence="12">
    <location>
        <begin position="740"/>
        <end position="762"/>
    </location>
</feature>
<evidence type="ECO:0000256" key="9">
    <source>
        <dbReference type="ARBA" id="ARBA00022989"/>
    </source>
</evidence>
<evidence type="ECO:0000256" key="1">
    <source>
        <dbReference type="ARBA" id="ARBA00001947"/>
    </source>
</evidence>
<evidence type="ECO:0000256" key="10">
    <source>
        <dbReference type="ARBA" id="ARBA00023049"/>
    </source>
</evidence>
<evidence type="ECO:0000256" key="2">
    <source>
        <dbReference type="ARBA" id="ARBA00004651"/>
    </source>
</evidence>
<keyword evidence="9 12" id="KW-1133">Transmembrane helix</keyword>
<reference evidence="14" key="1">
    <citation type="submission" date="2020-01" db="EMBL/GenBank/DDBJ databases">
        <authorList>
            <person name="Rat A."/>
        </authorList>
    </citation>
    <scope>NUCLEOTIDE SEQUENCE</scope>
    <source>
        <strain evidence="14">LMG 28251</strain>
    </source>
</reference>
<dbReference type="Proteomes" id="UP001196068">
    <property type="component" value="Unassembled WGS sequence"/>
</dbReference>
<protein>
    <submittedName>
        <fullName evidence="14">M48 family metalloprotease</fullName>
    </submittedName>
</protein>
<dbReference type="Pfam" id="PF01435">
    <property type="entry name" value="Peptidase_M48"/>
    <property type="match status" value="1"/>
</dbReference>
<evidence type="ECO:0000256" key="6">
    <source>
        <dbReference type="ARBA" id="ARBA00022723"/>
    </source>
</evidence>
<reference evidence="14" key="2">
    <citation type="journal article" date="2021" name="Syst. Appl. Microbiol.">
        <title>Roseomonas hellenica sp. nov., isolated from roots of wild-growing Alkanna tinctoria.</title>
        <authorList>
            <person name="Rat A."/>
            <person name="Naranjo H.D."/>
            <person name="Lebbe L."/>
            <person name="Cnockaert M."/>
            <person name="Krigas N."/>
            <person name="Grigoriadou K."/>
            <person name="Maloupa E."/>
            <person name="Willems A."/>
        </authorList>
    </citation>
    <scope>NUCLEOTIDE SEQUENCE</scope>
    <source>
        <strain evidence="14">LMG 28251</strain>
    </source>
</reference>
<dbReference type="CDD" id="cd07328">
    <property type="entry name" value="M48_Ste24p_like"/>
    <property type="match status" value="1"/>
</dbReference>
<feature type="transmembrane region" description="Helical" evidence="12">
    <location>
        <begin position="534"/>
        <end position="554"/>
    </location>
</feature>
<organism evidence="14 15">
    <name type="scientific">Plastoroseomonas arctica</name>
    <dbReference type="NCBI Taxonomy" id="1509237"/>
    <lineage>
        <taxon>Bacteria</taxon>
        <taxon>Pseudomonadati</taxon>
        <taxon>Pseudomonadota</taxon>
        <taxon>Alphaproteobacteria</taxon>
        <taxon>Acetobacterales</taxon>
        <taxon>Acetobacteraceae</taxon>
        <taxon>Plastoroseomonas</taxon>
    </lineage>
</organism>
<dbReference type="PANTHER" id="PTHR43221:SF1">
    <property type="entry name" value="PROTEASE HTPX"/>
    <property type="match status" value="1"/>
</dbReference>
<accession>A0AAF1JZH3</accession>
<evidence type="ECO:0000256" key="5">
    <source>
        <dbReference type="ARBA" id="ARBA00022692"/>
    </source>
</evidence>
<keyword evidence="11 12" id="KW-0472">Membrane</keyword>
<feature type="transmembrane region" description="Helical" evidence="12">
    <location>
        <begin position="138"/>
        <end position="158"/>
    </location>
</feature>
<dbReference type="InterPro" id="IPR050083">
    <property type="entry name" value="HtpX_protease"/>
</dbReference>
<proteinExistence type="predicted"/>
<evidence type="ECO:0000256" key="7">
    <source>
        <dbReference type="ARBA" id="ARBA00022801"/>
    </source>
</evidence>
<comment type="cofactor">
    <cofactor evidence="1">
        <name>Zn(2+)</name>
        <dbReference type="ChEBI" id="CHEBI:29105"/>
    </cofactor>
</comment>
<keyword evidence="3" id="KW-1003">Cell membrane</keyword>
<dbReference type="RefSeq" id="WP_211874614.1">
    <property type="nucleotide sequence ID" value="NZ_JAAEDH010000012.1"/>
</dbReference>
<feature type="transmembrane region" description="Helical" evidence="12">
    <location>
        <begin position="178"/>
        <end position="200"/>
    </location>
</feature>